<keyword evidence="3" id="KW-1185">Reference proteome</keyword>
<protein>
    <submittedName>
        <fullName evidence="2">ATP-binding protein</fullName>
    </submittedName>
</protein>
<dbReference type="Gene3D" id="3.30.565.10">
    <property type="entry name" value="Histidine kinase-like ATPase, C-terminal domain"/>
    <property type="match status" value="1"/>
</dbReference>
<evidence type="ECO:0000313" key="3">
    <source>
        <dbReference type="Proteomes" id="UP001596496"/>
    </source>
</evidence>
<dbReference type="Proteomes" id="UP001596496">
    <property type="component" value="Unassembled WGS sequence"/>
</dbReference>
<keyword evidence="2" id="KW-0067">ATP-binding</keyword>
<feature type="region of interest" description="Disordered" evidence="1">
    <location>
        <begin position="1"/>
        <end position="88"/>
    </location>
</feature>
<accession>A0ABW2PH89</accession>
<dbReference type="GO" id="GO:0005524">
    <property type="term" value="F:ATP binding"/>
    <property type="evidence" value="ECO:0007669"/>
    <property type="project" value="UniProtKB-KW"/>
</dbReference>
<reference evidence="3" key="1">
    <citation type="journal article" date="2019" name="Int. J. Syst. Evol. Microbiol.">
        <title>The Global Catalogue of Microorganisms (GCM) 10K type strain sequencing project: providing services to taxonomists for standard genome sequencing and annotation.</title>
        <authorList>
            <consortium name="The Broad Institute Genomics Platform"/>
            <consortium name="The Broad Institute Genome Sequencing Center for Infectious Disease"/>
            <person name="Wu L."/>
            <person name="Ma J."/>
        </authorList>
    </citation>
    <scope>NUCLEOTIDE SEQUENCE [LARGE SCALE GENOMIC DNA]</scope>
    <source>
        <strain evidence="3">CECT 7649</strain>
    </source>
</reference>
<evidence type="ECO:0000313" key="2">
    <source>
        <dbReference type="EMBL" id="MFC7387847.1"/>
    </source>
</evidence>
<comment type="caution">
    <text evidence="2">The sequence shown here is derived from an EMBL/GenBank/DDBJ whole genome shotgun (WGS) entry which is preliminary data.</text>
</comment>
<evidence type="ECO:0000256" key="1">
    <source>
        <dbReference type="SAM" id="MobiDB-lite"/>
    </source>
</evidence>
<gene>
    <name evidence="2" type="ORF">ACFQSB_36955</name>
</gene>
<proteinExistence type="predicted"/>
<keyword evidence="2" id="KW-0547">Nucleotide-binding</keyword>
<sequence>MRPIPHWSADAPGVPSGRPTIPAQRDPGADGRTVANPVDGMNAGPRPGRSASAGTCWGEAPRRDRVPEGDGHRVMGGDEHGRVIEGDGLGGVREETADRRAAERGAGFAATGGAGGEFPFALVSVMVAVLHPGSACRRGRALVREALQAEGLSGEEVLDAETIVAELVANAERHGLPPYELRLYELGGVPTWCEVVDGDPDLGWIPAVLGRRHGRVEMDLFSEGGRGLLLTRELSQGHCRAYVTTAFAGGEPAKAVAFALPTRSGTRLTCPPLLRHARSRARLLP</sequence>
<dbReference type="EMBL" id="JBHTCG010000045">
    <property type="protein sequence ID" value="MFC7387847.1"/>
    <property type="molecule type" value="Genomic_DNA"/>
</dbReference>
<dbReference type="RefSeq" id="WP_380831752.1">
    <property type="nucleotide sequence ID" value="NZ_JBHTCG010000045.1"/>
</dbReference>
<name>A0ABW2PH89_9ACTN</name>
<dbReference type="InterPro" id="IPR036890">
    <property type="entry name" value="HATPase_C_sf"/>
</dbReference>
<feature type="compositionally biased region" description="Basic and acidic residues" evidence="1">
    <location>
        <begin position="60"/>
        <end position="85"/>
    </location>
</feature>
<organism evidence="2 3">
    <name type="scientific">Sphaerisporangium rhizosphaerae</name>
    <dbReference type="NCBI Taxonomy" id="2269375"/>
    <lineage>
        <taxon>Bacteria</taxon>
        <taxon>Bacillati</taxon>
        <taxon>Actinomycetota</taxon>
        <taxon>Actinomycetes</taxon>
        <taxon>Streptosporangiales</taxon>
        <taxon>Streptosporangiaceae</taxon>
        <taxon>Sphaerisporangium</taxon>
    </lineage>
</organism>